<dbReference type="GO" id="GO:0005524">
    <property type="term" value="F:ATP binding"/>
    <property type="evidence" value="ECO:0007669"/>
    <property type="project" value="UniProtKB-UniRule"/>
</dbReference>
<organism evidence="11 12">
    <name type="scientific">Batillaria attramentaria</name>
    <dbReference type="NCBI Taxonomy" id="370345"/>
    <lineage>
        <taxon>Eukaryota</taxon>
        <taxon>Metazoa</taxon>
        <taxon>Spiralia</taxon>
        <taxon>Lophotrochozoa</taxon>
        <taxon>Mollusca</taxon>
        <taxon>Gastropoda</taxon>
        <taxon>Caenogastropoda</taxon>
        <taxon>Sorbeoconcha</taxon>
        <taxon>Cerithioidea</taxon>
        <taxon>Batillariidae</taxon>
        <taxon>Batillaria</taxon>
    </lineage>
</organism>
<dbReference type="SUPFAM" id="SSF55931">
    <property type="entry name" value="Glutamine synthetase/guanido kinase"/>
    <property type="match status" value="1"/>
</dbReference>
<evidence type="ECO:0000256" key="8">
    <source>
        <dbReference type="ARBA" id="ARBA00030585"/>
    </source>
</evidence>
<dbReference type="GO" id="GO:0004357">
    <property type="term" value="F:glutamate-cysteine ligase activity"/>
    <property type="evidence" value="ECO:0007669"/>
    <property type="project" value="UniProtKB-UniRule"/>
</dbReference>
<reference evidence="11 12" key="1">
    <citation type="journal article" date="2023" name="Sci. Data">
        <title>Genome assembly of the Korean intertidal mud-creeper Batillaria attramentaria.</title>
        <authorList>
            <person name="Patra A.K."/>
            <person name="Ho P.T."/>
            <person name="Jun S."/>
            <person name="Lee S.J."/>
            <person name="Kim Y."/>
            <person name="Won Y.J."/>
        </authorList>
    </citation>
    <scope>NUCLEOTIDE SEQUENCE [LARGE SCALE GENOMIC DNA]</scope>
    <source>
        <strain evidence="11">Wonlab-2016</strain>
    </source>
</reference>
<comment type="pathway">
    <text evidence="1 10">Sulfur metabolism; glutathione biosynthesis; glutathione from L-cysteine and L-glutamate: step 1/2.</text>
</comment>
<evidence type="ECO:0000313" key="12">
    <source>
        <dbReference type="Proteomes" id="UP001519460"/>
    </source>
</evidence>
<sequence length="426" mass="48929">MGRKGVGELEKFTVVRNLMQARQRQRLFDAGSCYLEGGWGVFEAIDLRGMWGLALSAASPIYRGHLADIDTRWTVISQSVDDRTKEELGLEPLKEDRFRIDKSRYDSISSYLSPCSVCYNDLDLAMDKELHDQLIQGGVDELLAQHLAHLFIRDPISLFSEKVNQNDLEDTDHFENIQSTNWQTMRFKLPPAHSNIGWRVEFRPMETQLTDFENAAYTVFIVLLTRVILSYKLNFLIPISKVDENMKTAYKRDAAFEGKFYFRKDVVTDCSPPEAAECTSQCRQKDCTCIDDEYRLMTINEIINGSDDFVGVLPLVNTYLDSVECDFETRCTVQQYLRLISKRASGELKTTARWIRDFVAAHPEYKHDSVISEGIAYDLLMKFAKVSREEVEEPELLFGHHTLTNDTIPAAVRRAESYLNKHAPLE</sequence>
<evidence type="ECO:0000256" key="5">
    <source>
        <dbReference type="ARBA" id="ARBA00022684"/>
    </source>
</evidence>
<gene>
    <name evidence="11" type="ORF">BaRGS_00036959</name>
</gene>
<dbReference type="InterPro" id="IPR004308">
    <property type="entry name" value="GCS"/>
</dbReference>
<dbReference type="EC" id="6.3.2.2" evidence="3 10"/>
<protein>
    <recommendedName>
        <fullName evidence="3 10">Glutamate--cysteine ligase</fullName>
        <ecNumber evidence="3 10">6.3.2.2</ecNumber>
    </recommendedName>
    <alternativeName>
        <fullName evidence="9 10">Gamma-ECS</fullName>
    </alternativeName>
    <alternativeName>
        <fullName evidence="8 10">Gamma-glutamylcysteine synthetase</fullName>
    </alternativeName>
</protein>
<dbReference type="Gene3D" id="3.30.590.50">
    <property type="match status" value="2"/>
</dbReference>
<dbReference type="GO" id="GO:0006750">
    <property type="term" value="P:glutathione biosynthetic process"/>
    <property type="evidence" value="ECO:0007669"/>
    <property type="project" value="UniProtKB-UniRule"/>
</dbReference>
<dbReference type="EMBL" id="JACVVK020000538">
    <property type="protein sequence ID" value="KAK7467815.1"/>
    <property type="molecule type" value="Genomic_DNA"/>
</dbReference>
<evidence type="ECO:0000256" key="3">
    <source>
        <dbReference type="ARBA" id="ARBA00012220"/>
    </source>
</evidence>
<name>A0ABD0J9Z9_9CAEN</name>
<dbReference type="Gene3D" id="1.10.8.960">
    <property type="match status" value="1"/>
</dbReference>
<keyword evidence="4 10" id="KW-0436">Ligase</keyword>
<dbReference type="FunFam" id="3.30.590.50:FF:000001">
    <property type="entry name" value="Glutamate-cysteine ligase Gcs1"/>
    <property type="match status" value="1"/>
</dbReference>
<keyword evidence="12" id="KW-1185">Reference proteome</keyword>
<evidence type="ECO:0000256" key="1">
    <source>
        <dbReference type="ARBA" id="ARBA00005006"/>
    </source>
</evidence>
<dbReference type="InterPro" id="IPR014746">
    <property type="entry name" value="Gln_synth/guanido_kin_cat_dom"/>
</dbReference>
<keyword evidence="5 10" id="KW-0317">Glutathione biosynthesis</keyword>
<evidence type="ECO:0000256" key="10">
    <source>
        <dbReference type="RuleBase" id="RU367135"/>
    </source>
</evidence>
<dbReference type="PANTHER" id="PTHR11164:SF0">
    <property type="entry name" value="GLUTAMATE--CYSTEINE LIGASE CATALYTIC SUBUNIT"/>
    <property type="match status" value="1"/>
</dbReference>
<dbReference type="Pfam" id="PF03074">
    <property type="entry name" value="GCS"/>
    <property type="match status" value="1"/>
</dbReference>
<keyword evidence="7 10" id="KW-0067">ATP-binding</keyword>
<dbReference type="Proteomes" id="UP001519460">
    <property type="component" value="Unassembled WGS sequence"/>
</dbReference>
<evidence type="ECO:0000256" key="6">
    <source>
        <dbReference type="ARBA" id="ARBA00022741"/>
    </source>
</evidence>
<comment type="similarity">
    <text evidence="2 10">Belongs to the glutamate--cysteine ligase type 3 family.</text>
</comment>
<accession>A0ABD0J9Z9</accession>
<evidence type="ECO:0000256" key="4">
    <source>
        <dbReference type="ARBA" id="ARBA00022598"/>
    </source>
</evidence>
<comment type="caution">
    <text evidence="11">The sequence shown here is derived from an EMBL/GenBank/DDBJ whole genome shotgun (WGS) entry which is preliminary data.</text>
</comment>
<evidence type="ECO:0000256" key="2">
    <source>
        <dbReference type="ARBA" id="ARBA00008100"/>
    </source>
</evidence>
<evidence type="ECO:0000256" key="9">
    <source>
        <dbReference type="ARBA" id="ARBA00032122"/>
    </source>
</evidence>
<evidence type="ECO:0000256" key="7">
    <source>
        <dbReference type="ARBA" id="ARBA00022840"/>
    </source>
</evidence>
<dbReference type="AlphaFoldDB" id="A0ABD0J9Z9"/>
<dbReference type="PANTHER" id="PTHR11164">
    <property type="entry name" value="GLUTAMATE CYSTEINE LIGASE"/>
    <property type="match status" value="1"/>
</dbReference>
<keyword evidence="6 10" id="KW-0547">Nucleotide-binding</keyword>
<evidence type="ECO:0000313" key="11">
    <source>
        <dbReference type="EMBL" id="KAK7467815.1"/>
    </source>
</evidence>
<comment type="catalytic activity">
    <reaction evidence="10">
        <text>L-cysteine + L-glutamate + ATP = gamma-L-glutamyl-L-cysteine + ADP + phosphate + H(+)</text>
        <dbReference type="Rhea" id="RHEA:13285"/>
        <dbReference type="ChEBI" id="CHEBI:15378"/>
        <dbReference type="ChEBI" id="CHEBI:29985"/>
        <dbReference type="ChEBI" id="CHEBI:30616"/>
        <dbReference type="ChEBI" id="CHEBI:35235"/>
        <dbReference type="ChEBI" id="CHEBI:43474"/>
        <dbReference type="ChEBI" id="CHEBI:58173"/>
        <dbReference type="ChEBI" id="CHEBI:456216"/>
        <dbReference type="EC" id="6.3.2.2"/>
    </reaction>
</comment>
<proteinExistence type="inferred from homology"/>